<dbReference type="AlphaFoldDB" id="A0A423HMD2"/>
<gene>
    <name evidence="3" type="ORF">BK662_18115</name>
</gene>
<dbReference type="SMART" id="SM01007">
    <property type="entry name" value="Aldolase_II"/>
    <property type="match status" value="1"/>
</dbReference>
<dbReference type="Gene3D" id="3.40.225.10">
    <property type="entry name" value="Class II aldolase/adducin N-terminal domain"/>
    <property type="match status" value="1"/>
</dbReference>
<dbReference type="GO" id="GO:0005996">
    <property type="term" value="P:monosaccharide metabolic process"/>
    <property type="evidence" value="ECO:0007669"/>
    <property type="project" value="UniProtKB-ARBA"/>
</dbReference>
<evidence type="ECO:0000313" key="4">
    <source>
        <dbReference type="Proteomes" id="UP000284002"/>
    </source>
</evidence>
<evidence type="ECO:0000259" key="2">
    <source>
        <dbReference type="SMART" id="SM01007"/>
    </source>
</evidence>
<comment type="caution">
    <text evidence="3">The sequence shown here is derived from an EMBL/GenBank/DDBJ whole genome shotgun (WGS) entry which is preliminary data.</text>
</comment>
<protein>
    <submittedName>
        <fullName evidence="3">Aldolase</fullName>
    </submittedName>
</protein>
<dbReference type="GO" id="GO:0005856">
    <property type="term" value="C:cytoskeleton"/>
    <property type="evidence" value="ECO:0007669"/>
    <property type="project" value="TreeGrafter"/>
</dbReference>
<dbReference type="PANTHER" id="PTHR10672:SF3">
    <property type="entry name" value="PROTEIN HU-LI TAI SHAO"/>
    <property type="match status" value="1"/>
</dbReference>
<organism evidence="3 4">
    <name type="scientific">Pseudomonas frederiksbergensis</name>
    <dbReference type="NCBI Taxonomy" id="104087"/>
    <lineage>
        <taxon>Bacteria</taxon>
        <taxon>Pseudomonadati</taxon>
        <taxon>Pseudomonadota</taxon>
        <taxon>Gammaproteobacteria</taxon>
        <taxon>Pseudomonadales</taxon>
        <taxon>Pseudomonadaceae</taxon>
        <taxon>Pseudomonas</taxon>
    </lineage>
</organism>
<dbReference type="Proteomes" id="UP000284002">
    <property type="component" value="Unassembled WGS sequence"/>
</dbReference>
<dbReference type="SUPFAM" id="SSF53639">
    <property type="entry name" value="AraD/HMP-PK domain-like"/>
    <property type="match status" value="1"/>
</dbReference>
<feature type="domain" description="Class II aldolase/adducin N-terminal" evidence="2">
    <location>
        <begin position="32"/>
        <end position="210"/>
    </location>
</feature>
<reference evidence="3 4" key="1">
    <citation type="submission" date="2016-10" db="EMBL/GenBank/DDBJ databases">
        <title>Comparative genome analysis of multiple Pseudomonas spp. focuses on biocontrol and plant growth promoting traits.</title>
        <authorList>
            <person name="Tao X.-Y."/>
            <person name="Taylor C.G."/>
        </authorList>
    </citation>
    <scope>NUCLEOTIDE SEQUENCE [LARGE SCALE GENOMIC DNA]</scope>
    <source>
        <strain evidence="3 4">36C6</strain>
    </source>
</reference>
<dbReference type="RefSeq" id="WP_123359352.1">
    <property type="nucleotide sequence ID" value="NZ_MOBM01000027.1"/>
</dbReference>
<sequence>MNQELRSKEYFDLRATSEMAQHLKSKEMPLKERLAYAARVLAMTGQEAGLAGQLTARSDRDDTYWTLRFGLGFEEATAEDFIEVDKDLNTVTGEGMANPATRFHLWVYRNRPDVTSIIHTHSPWASALAAARQPLVISQMDMTPLFNDCAFLGEWPGVPIADHEGTLISEALGGMKSIILAHHGYLTAGVSIEEATYLSVYLERAARMQIRAKAFGDLTPVDPVLAQEAHDYLLKPSIVRATFDYWCRQTHRLPGMPPM</sequence>
<dbReference type="InterPro" id="IPR036409">
    <property type="entry name" value="Aldolase_II/adducin_N_sf"/>
</dbReference>
<proteinExistence type="inferred from homology"/>
<dbReference type="Pfam" id="PF00596">
    <property type="entry name" value="Aldolase_II"/>
    <property type="match status" value="1"/>
</dbReference>
<dbReference type="InterPro" id="IPR051017">
    <property type="entry name" value="Aldolase-II_Adducin_sf"/>
</dbReference>
<dbReference type="NCBIfam" id="NF005484">
    <property type="entry name" value="PRK07090.1"/>
    <property type="match status" value="1"/>
</dbReference>
<dbReference type="GO" id="GO:0051015">
    <property type="term" value="F:actin filament binding"/>
    <property type="evidence" value="ECO:0007669"/>
    <property type="project" value="TreeGrafter"/>
</dbReference>
<name>A0A423HMD2_9PSED</name>
<evidence type="ECO:0000313" key="3">
    <source>
        <dbReference type="EMBL" id="RON14360.1"/>
    </source>
</evidence>
<comment type="similarity">
    <text evidence="1">Belongs to the aldolase class II family.</text>
</comment>
<dbReference type="EMBL" id="MOBM01000027">
    <property type="protein sequence ID" value="RON14360.1"/>
    <property type="molecule type" value="Genomic_DNA"/>
</dbReference>
<evidence type="ECO:0000256" key="1">
    <source>
        <dbReference type="ARBA" id="ARBA00037961"/>
    </source>
</evidence>
<accession>A0A423HMD2</accession>
<dbReference type="PANTHER" id="PTHR10672">
    <property type="entry name" value="ADDUCIN"/>
    <property type="match status" value="1"/>
</dbReference>
<dbReference type="InterPro" id="IPR001303">
    <property type="entry name" value="Aldolase_II/adducin_N"/>
</dbReference>